<organism evidence="4 5">
    <name type="scientific">Polaromonas naphthalenivorans (strain CJ2)</name>
    <dbReference type="NCBI Taxonomy" id="365044"/>
    <lineage>
        <taxon>Bacteria</taxon>
        <taxon>Pseudomonadati</taxon>
        <taxon>Pseudomonadota</taxon>
        <taxon>Betaproteobacteria</taxon>
        <taxon>Burkholderiales</taxon>
        <taxon>Comamonadaceae</taxon>
        <taxon>Polaromonas</taxon>
    </lineage>
</organism>
<dbReference type="Proteomes" id="UP000000644">
    <property type="component" value="Chromosome"/>
</dbReference>
<evidence type="ECO:0000256" key="1">
    <source>
        <dbReference type="PIRNR" id="PIRNR006386"/>
    </source>
</evidence>
<dbReference type="InterPro" id="IPR051924">
    <property type="entry name" value="GST_Kappa/NadH"/>
</dbReference>
<dbReference type="InterPro" id="IPR001853">
    <property type="entry name" value="DSBA-like_thioredoxin_dom"/>
</dbReference>
<dbReference type="GO" id="GO:0018845">
    <property type="term" value="F:2-hydroxychromene-2-carboxylate isomerase activity"/>
    <property type="evidence" value="ECO:0007669"/>
    <property type="project" value="UniProtKB-UniRule"/>
</dbReference>
<reference evidence="5" key="1">
    <citation type="journal article" date="2009" name="Environ. Microbiol.">
        <title>The genome of Polaromonas naphthalenivorans strain CJ2, isolated from coal tar-contaminated sediment, reveals physiological and metabolic versatility and evolution through extensive horizontal gene transfer.</title>
        <authorList>
            <person name="Yagi J.M."/>
            <person name="Sims D."/>
            <person name="Brettin T."/>
            <person name="Bruce D."/>
            <person name="Madsen E.L."/>
        </authorList>
    </citation>
    <scope>NUCLEOTIDE SEQUENCE [LARGE SCALE GENOMIC DNA]</scope>
    <source>
        <strain evidence="5">CJ2</strain>
    </source>
</reference>
<dbReference type="PANTHER" id="PTHR42943">
    <property type="entry name" value="GLUTATHIONE S-TRANSFERASE KAPPA"/>
    <property type="match status" value="1"/>
</dbReference>
<dbReference type="SUPFAM" id="SSF52833">
    <property type="entry name" value="Thioredoxin-like"/>
    <property type="match status" value="1"/>
</dbReference>
<dbReference type="STRING" id="365044.Pnap_0479"/>
<protein>
    <recommendedName>
        <fullName evidence="1">2-hydroxychromene-2-carboxylate isomerase</fullName>
        <ecNumber evidence="1">5.99.1.4</ecNumber>
    </recommendedName>
</protein>
<dbReference type="PIRSF" id="PIRSF006386">
    <property type="entry name" value="HCCAis_GSTk"/>
    <property type="match status" value="1"/>
</dbReference>
<dbReference type="GO" id="GO:0006749">
    <property type="term" value="P:glutathione metabolic process"/>
    <property type="evidence" value="ECO:0007669"/>
    <property type="project" value="TreeGrafter"/>
</dbReference>
<dbReference type="CDD" id="cd03022">
    <property type="entry name" value="DsbA_HCCA_Iso"/>
    <property type="match status" value="1"/>
</dbReference>
<evidence type="ECO:0000259" key="3">
    <source>
        <dbReference type="Pfam" id="PF01323"/>
    </source>
</evidence>
<dbReference type="RefSeq" id="WP_011799901.1">
    <property type="nucleotide sequence ID" value="NC_008781.1"/>
</dbReference>
<name>A1VJH3_POLNA</name>
<feature type="active site" description="Nucleophile" evidence="2">
    <location>
        <position position="26"/>
    </location>
</feature>
<dbReference type="EC" id="5.99.1.4" evidence="1"/>
<evidence type="ECO:0000313" key="5">
    <source>
        <dbReference type="Proteomes" id="UP000000644"/>
    </source>
</evidence>
<dbReference type="HOGENOM" id="CLU_069253_1_2_4"/>
<dbReference type="KEGG" id="pna:Pnap_0479"/>
<dbReference type="EMBL" id="CP000529">
    <property type="protein sequence ID" value="ABM35801.1"/>
    <property type="molecule type" value="Genomic_DNA"/>
</dbReference>
<dbReference type="GO" id="GO:1901170">
    <property type="term" value="P:naphthalene catabolic process"/>
    <property type="evidence" value="ECO:0007669"/>
    <property type="project" value="InterPro"/>
</dbReference>
<proteinExistence type="inferred from homology"/>
<dbReference type="InterPro" id="IPR014440">
    <property type="entry name" value="HCCAis_GSTk"/>
</dbReference>
<dbReference type="InterPro" id="IPR044087">
    <property type="entry name" value="NahD-like"/>
</dbReference>
<gene>
    <name evidence="4" type="ordered locus">Pnap_0479</name>
</gene>
<dbReference type="Pfam" id="PF01323">
    <property type="entry name" value="DSBA"/>
    <property type="match status" value="1"/>
</dbReference>
<comment type="similarity">
    <text evidence="1">Belongs to the GST superfamily. NadH family.</text>
</comment>
<dbReference type="GO" id="GO:0004602">
    <property type="term" value="F:glutathione peroxidase activity"/>
    <property type="evidence" value="ECO:0007669"/>
    <property type="project" value="TreeGrafter"/>
</dbReference>
<dbReference type="GO" id="GO:0004364">
    <property type="term" value="F:glutathione transferase activity"/>
    <property type="evidence" value="ECO:0007669"/>
    <property type="project" value="TreeGrafter"/>
</dbReference>
<dbReference type="eggNOG" id="COG3917">
    <property type="taxonomic scope" value="Bacteria"/>
</dbReference>
<dbReference type="Gene3D" id="3.40.30.10">
    <property type="entry name" value="Glutaredoxin"/>
    <property type="match status" value="1"/>
</dbReference>
<sequence length="229" mass="25349">MTSMNPNLQAPAAELKDISCYLDFISPYAYLAFELLPEALQGISYSLSYKPVLFGAMLKHHGQLGPAEIAPKRDWTYRQVAWLAHRHGIPLQMPASHPFNPLPLLRLALACSPAAEPTAPNRYVCETIFRHVWRGGNEVTDPARLQALTSALAPPREVNGDEVKMQLKRNTDEAIALGVFGVPAFVVDGKLFWGLDSLPMLRAYLQGDAWFDGPAWDAGASVREGLRRQ</sequence>
<accession>A1VJH3</accession>
<dbReference type="InterPro" id="IPR036249">
    <property type="entry name" value="Thioredoxin-like_sf"/>
</dbReference>
<dbReference type="AlphaFoldDB" id="A1VJH3"/>
<keyword evidence="1" id="KW-0413">Isomerase</keyword>
<dbReference type="PANTHER" id="PTHR42943:SF2">
    <property type="entry name" value="GLUTATHIONE S-TRANSFERASE KAPPA 1"/>
    <property type="match status" value="1"/>
</dbReference>
<evidence type="ECO:0000313" key="4">
    <source>
        <dbReference type="EMBL" id="ABM35801.1"/>
    </source>
</evidence>
<comment type="catalytic activity">
    <reaction evidence="1">
        <text>2-hydroxychromene-2-carboxylate = (3E)-4-(2-hydroxyphenyl)-2-oxobut-3-enoate</text>
        <dbReference type="Rhea" id="RHEA:27401"/>
        <dbReference type="ChEBI" id="CHEBI:59350"/>
        <dbReference type="ChEBI" id="CHEBI:59353"/>
        <dbReference type="EC" id="5.99.1.4"/>
    </reaction>
</comment>
<evidence type="ECO:0000256" key="2">
    <source>
        <dbReference type="PIRSR" id="PIRSR006386-1"/>
    </source>
</evidence>
<feature type="domain" description="DSBA-like thioredoxin" evidence="3">
    <location>
        <begin position="18"/>
        <end position="206"/>
    </location>
</feature>
<keyword evidence="5" id="KW-1185">Reference proteome</keyword>